<feature type="transmembrane region" description="Helical" evidence="7">
    <location>
        <begin position="175"/>
        <end position="193"/>
    </location>
</feature>
<sequence>MGLTPGHATPATPHRVVVNLSHASLAAQFSEQMAIAVIPIVAVVALGASAQQSASLQAVNTLPFLLLSLPAGLVADRSRRKPLMIATELLRAAALFVLFALFHARVLSLYTLATLGFAIATGTVVFSVSAPSLVAAMVETGDLLTANRRLEIARSIAYTAGPSVGGIFAGWASGVFAFLAAFVLSLASAWFLARLPNEAPRPRSRRALAHELFDGVRFIARSTHLRPIVATAFVFNTSWYLLLAVFAWYAIHRLAFAPSAVGVALGVYGFGMVGGAFLYKIIAKRLVFGRQILLGPMSAALASLLMASTALTHSRATVFLAFFLFGFGPIVWTISTTALRQVVTPRDLIARVSSVIMMATFGARPLGALLGAFLSTRLGMTSCLVGAACGFAIQLAIIVFSAPARLRSIEGLDEARAETRSAKTMTFATENHEE</sequence>
<keyword evidence="2" id="KW-0813">Transport</keyword>
<dbReference type="Pfam" id="PF05977">
    <property type="entry name" value="MFS_3"/>
    <property type="match status" value="1"/>
</dbReference>
<evidence type="ECO:0000256" key="3">
    <source>
        <dbReference type="ARBA" id="ARBA00022475"/>
    </source>
</evidence>
<organism evidence="9 10">
    <name type="scientific">Paraburkholderia hiiakae</name>
    <dbReference type="NCBI Taxonomy" id="1081782"/>
    <lineage>
        <taxon>Bacteria</taxon>
        <taxon>Pseudomonadati</taxon>
        <taxon>Pseudomonadota</taxon>
        <taxon>Betaproteobacteria</taxon>
        <taxon>Burkholderiales</taxon>
        <taxon>Burkholderiaceae</taxon>
        <taxon>Paraburkholderia</taxon>
    </lineage>
</organism>
<dbReference type="RefSeq" id="WP_201699144.1">
    <property type="nucleotide sequence ID" value="NZ_CAJHCQ010000017.1"/>
</dbReference>
<dbReference type="CDD" id="cd06173">
    <property type="entry name" value="MFS_MefA_like"/>
    <property type="match status" value="1"/>
</dbReference>
<dbReference type="Gene3D" id="1.20.1250.20">
    <property type="entry name" value="MFS general substrate transporter like domains"/>
    <property type="match status" value="1"/>
</dbReference>
<keyword evidence="10" id="KW-1185">Reference proteome</keyword>
<evidence type="ECO:0000313" key="10">
    <source>
        <dbReference type="Proteomes" id="UP000656319"/>
    </source>
</evidence>
<dbReference type="Proteomes" id="UP000656319">
    <property type="component" value="Unassembled WGS sequence"/>
</dbReference>
<reference evidence="9 10" key="1">
    <citation type="submission" date="2020-10" db="EMBL/GenBank/DDBJ databases">
        <authorList>
            <person name="Peeters C."/>
        </authorList>
    </citation>
    <scope>NUCLEOTIDE SEQUENCE [LARGE SCALE GENOMIC DNA]</scope>
    <source>
        <strain evidence="9 10">LMG 27952</strain>
    </source>
</reference>
<feature type="transmembrane region" description="Helical" evidence="7">
    <location>
        <begin position="348"/>
        <end position="373"/>
    </location>
</feature>
<evidence type="ECO:0000256" key="1">
    <source>
        <dbReference type="ARBA" id="ARBA00004651"/>
    </source>
</evidence>
<keyword evidence="6 7" id="KW-0472">Membrane</keyword>
<evidence type="ECO:0000256" key="5">
    <source>
        <dbReference type="ARBA" id="ARBA00022989"/>
    </source>
</evidence>
<feature type="transmembrane region" description="Helical" evidence="7">
    <location>
        <begin position="82"/>
        <end position="104"/>
    </location>
</feature>
<feature type="transmembrane region" description="Helical" evidence="7">
    <location>
        <begin position="257"/>
        <end position="279"/>
    </location>
</feature>
<dbReference type="PANTHER" id="PTHR23513">
    <property type="entry name" value="INTEGRAL MEMBRANE EFFLUX PROTEIN-RELATED"/>
    <property type="match status" value="1"/>
</dbReference>
<evidence type="ECO:0000256" key="6">
    <source>
        <dbReference type="ARBA" id="ARBA00023136"/>
    </source>
</evidence>
<keyword evidence="3" id="KW-1003">Cell membrane</keyword>
<name>A0ABN7IC53_9BURK</name>
<evidence type="ECO:0000256" key="7">
    <source>
        <dbReference type="SAM" id="Phobius"/>
    </source>
</evidence>
<protein>
    <recommendedName>
        <fullName evidence="8">Major facilitator superfamily (MFS) profile domain-containing protein</fullName>
    </recommendedName>
</protein>
<feature type="transmembrane region" description="Helical" evidence="7">
    <location>
        <begin position="56"/>
        <end position="75"/>
    </location>
</feature>
<dbReference type="InterPro" id="IPR020846">
    <property type="entry name" value="MFS_dom"/>
</dbReference>
<feature type="transmembrane region" description="Helical" evidence="7">
    <location>
        <begin position="379"/>
        <end position="400"/>
    </location>
</feature>
<feature type="transmembrane region" description="Helical" evidence="7">
    <location>
        <begin position="317"/>
        <end position="336"/>
    </location>
</feature>
<evidence type="ECO:0000256" key="4">
    <source>
        <dbReference type="ARBA" id="ARBA00022692"/>
    </source>
</evidence>
<dbReference type="PROSITE" id="PS50850">
    <property type="entry name" value="MFS"/>
    <property type="match status" value="1"/>
</dbReference>
<feature type="transmembrane region" description="Helical" evidence="7">
    <location>
        <begin position="33"/>
        <end position="50"/>
    </location>
</feature>
<evidence type="ECO:0000313" key="9">
    <source>
        <dbReference type="EMBL" id="CAD6554406.1"/>
    </source>
</evidence>
<keyword evidence="4 7" id="KW-0812">Transmembrane</keyword>
<gene>
    <name evidence="9" type="ORF">LMG27952_05617</name>
</gene>
<evidence type="ECO:0000256" key="2">
    <source>
        <dbReference type="ARBA" id="ARBA00022448"/>
    </source>
</evidence>
<accession>A0ABN7IC53</accession>
<keyword evidence="5 7" id="KW-1133">Transmembrane helix</keyword>
<dbReference type="EMBL" id="CAJHCQ010000017">
    <property type="protein sequence ID" value="CAD6554406.1"/>
    <property type="molecule type" value="Genomic_DNA"/>
</dbReference>
<comment type="caution">
    <text evidence="9">The sequence shown here is derived from an EMBL/GenBank/DDBJ whole genome shotgun (WGS) entry which is preliminary data.</text>
</comment>
<feature type="transmembrane region" description="Helical" evidence="7">
    <location>
        <begin position="291"/>
        <end position="311"/>
    </location>
</feature>
<proteinExistence type="predicted"/>
<dbReference type="SUPFAM" id="SSF103473">
    <property type="entry name" value="MFS general substrate transporter"/>
    <property type="match status" value="1"/>
</dbReference>
<feature type="transmembrane region" description="Helical" evidence="7">
    <location>
        <begin position="110"/>
        <end position="138"/>
    </location>
</feature>
<dbReference type="InterPro" id="IPR036259">
    <property type="entry name" value="MFS_trans_sf"/>
</dbReference>
<dbReference type="InterPro" id="IPR010290">
    <property type="entry name" value="TM_effector"/>
</dbReference>
<evidence type="ECO:0000259" key="8">
    <source>
        <dbReference type="PROSITE" id="PS50850"/>
    </source>
</evidence>
<dbReference type="PANTHER" id="PTHR23513:SF6">
    <property type="entry name" value="MAJOR FACILITATOR SUPERFAMILY ASSOCIATED DOMAIN-CONTAINING PROTEIN"/>
    <property type="match status" value="1"/>
</dbReference>
<comment type="subcellular location">
    <subcellularLocation>
        <location evidence="1">Cell membrane</location>
        <topology evidence="1">Multi-pass membrane protein</topology>
    </subcellularLocation>
</comment>
<feature type="domain" description="Major facilitator superfamily (MFS) profile" evidence="8">
    <location>
        <begin position="1"/>
        <end position="405"/>
    </location>
</feature>
<feature type="transmembrane region" description="Helical" evidence="7">
    <location>
        <begin position="228"/>
        <end position="251"/>
    </location>
</feature>